<dbReference type="Pfam" id="PF02932">
    <property type="entry name" value="Neur_chan_memb"/>
    <property type="match status" value="1"/>
</dbReference>
<evidence type="ECO:0000256" key="8">
    <source>
        <dbReference type="ARBA" id="ARBA00023065"/>
    </source>
</evidence>
<evidence type="ECO:0000256" key="2">
    <source>
        <dbReference type="ARBA" id="ARBA00004236"/>
    </source>
</evidence>
<dbReference type="InterPro" id="IPR036719">
    <property type="entry name" value="Neuro-gated_channel_TM_sf"/>
</dbReference>
<name>A7SDE9_NEMVE</name>
<dbReference type="InterPro" id="IPR036734">
    <property type="entry name" value="Neur_chan_lig-bd_sf"/>
</dbReference>
<dbReference type="PRINTS" id="PR00253">
    <property type="entry name" value="GABAARECEPTR"/>
</dbReference>
<dbReference type="InterPro" id="IPR006029">
    <property type="entry name" value="Neurotrans-gated_channel_TM"/>
</dbReference>
<evidence type="ECO:0000256" key="7">
    <source>
        <dbReference type="ARBA" id="ARBA00022989"/>
    </source>
</evidence>
<proteinExistence type="inferred from homology"/>
<dbReference type="FunFam" id="1.20.58.390:FF:000137">
    <property type="entry name" value="Predicted protein"/>
    <property type="match status" value="1"/>
</dbReference>
<evidence type="ECO:0000313" key="15">
    <source>
        <dbReference type="Proteomes" id="UP000001593"/>
    </source>
</evidence>
<dbReference type="STRING" id="45351.A7SDE9"/>
<keyword evidence="7 11" id="KW-1133">Transmembrane helix</keyword>
<dbReference type="eggNOG" id="KOG3643">
    <property type="taxonomic scope" value="Eukaryota"/>
</dbReference>
<dbReference type="PhylomeDB" id="A7SDE9"/>
<keyword evidence="3 11" id="KW-0813">Transport</keyword>
<gene>
    <name evidence="14" type="ORF">NEMVEDRAFT_v1g114264</name>
</gene>
<dbReference type="EMBL" id="DS469630">
    <property type="protein sequence ID" value="EDO38248.1"/>
    <property type="molecule type" value="Genomic_DNA"/>
</dbReference>
<feature type="non-terminal residue" evidence="14">
    <location>
        <position position="299"/>
    </location>
</feature>
<evidence type="ECO:0000256" key="3">
    <source>
        <dbReference type="ARBA" id="ARBA00022448"/>
    </source>
</evidence>
<dbReference type="GO" id="GO:0098794">
    <property type="term" value="C:postsynapse"/>
    <property type="evidence" value="ECO:0007669"/>
    <property type="project" value="GOC"/>
</dbReference>
<keyword evidence="8 11" id="KW-0406">Ion transport</keyword>
<dbReference type="GO" id="GO:0004888">
    <property type="term" value="F:transmembrane signaling receptor activity"/>
    <property type="evidence" value="ECO:0007669"/>
    <property type="project" value="InterPro"/>
</dbReference>
<dbReference type="GO" id="GO:1902476">
    <property type="term" value="P:chloride transmembrane transport"/>
    <property type="evidence" value="ECO:0000318"/>
    <property type="project" value="GO_Central"/>
</dbReference>
<evidence type="ECO:0000259" key="13">
    <source>
        <dbReference type="Pfam" id="PF02932"/>
    </source>
</evidence>
<comment type="similarity">
    <text evidence="11">Belongs to the ligand-gated ion channel (TC 1.A.9) family.</text>
</comment>
<feature type="transmembrane region" description="Helical" evidence="11">
    <location>
        <begin position="252"/>
        <end position="269"/>
    </location>
</feature>
<dbReference type="SUPFAM" id="SSF63712">
    <property type="entry name" value="Nicotinic receptor ligand binding domain-like"/>
    <property type="match status" value="1"/>
</dbReference>
<evidence type="ECO:0000256" key="10">
    <source>
        <dbReference type="ARBA" id="ARBA00023303"/>
    </source>
</evidence>
<dbReference type="CDD" id="cd18990">
    <property type="entry name" value="LGIC_ECD_GABAAR"/>
    <property type="match status" value="1"/>
</dbReference>
<dbReference type="InterPro" id="IPR018000">
    <property type="entry name" value="Neurotransmitter_ion_chnl_CS"/>
</dbReference>
<evidence type="ECO:0000313" key="14">
    <source>
        <dbReference type="EMBL" id="EDO38248.1"/>
    </source>
</evidence>
<dbReference type="InterPro" id="IPR006202">
    <property type="entry name" value="Neur_chan_lig-bd"/>
</dbReference>
<keyword evidence="4" id="KW-1003">Cell membrane</keyword>
<feature type="transmembrane region" description="Helical" evidence="11">
    <location>
        <begin position="281"/>
        <end position="298"/>
    </location>
</feature>
<reference evidence="14 15" key="1">
    <citation type="journal article" date="2007" name="Science">
        <title>Sea anemone genome reveals ancestral eumetazoan gene repertoire and genomic organization.</title>
        <authorList>
            <person name="Putnam N.H."/>
            <person name="Srivastava M."/>
            <person name="Hellsten U."/>
            <person name="Dirks B."/>
            <person name="Chapman J."/>
            <person name="Salamov A."/>
            <person name="Terry A."/>
            <person name="Shapiro H."/>
            <person name="Lindquist E."/>
            <person name="Kapitonov V.V."/>
            <person name="Jurka J."/>
            <person name="Genikhovich G."/>
            <person name="Grigoriev I.V."/>
            <person name="Lucas S.M."/>
            <person name="Steele R.E."/>
            <person name="Finnerty J.R."/>
            <person name="Technau U."/>
            <person name="Martindale M.Q."/>
            <person name="Rokhsar D.S."/>
        </authorList>
    </citation>
    <scope>NUCLEOTIDE SEQUENCE [LARGE SCALE GENOMIC DNA]</scope>
    <source>
        <strain evidence="15">CH2 X CH6</strain>
    </source>
</reference>
<dbReference type="FunFam" id="2.70.170.10:FF:000045">
    <property type="entry name" value="Predicted protein"/>
    <property type="match status" value="1"/>
</dbReference>
<dbReference type="PROSITE" id="PS00236">
    <property type="entry name" value="NEUROTR_ION_CHANNEL"/>
    <property type="match status" value="1"/>
</dbReference>
<evidence type="ECO:0000259" key="12">
    <source>
        <dbReference type="Pfam" id="PF02931"/>
    </source>
</evidence>
<keyword evidence="15" id="KW-1185">Reference proteome</keyword>
<dbReference type="SUPFAM" id="SSF90112">
    <property type="entry name" value="Neurotransmitter-gated ion-channel transmembrane pore"/>
    <property type="match status" value="1"/>
</dbReference>
<evidence type="ECO:0000256" key="6">
    <source>
        <dbReference type="ARBA" id="ARBA00022729"/>
    </source>
</evidence>
<accession>A7SDE9</accession>
<dbReference type="InterPro" id="IPR006201">
    <property type="entry name" value="Neur_channel"/>
</dbReference>
<dbReference type="AlphaFoldDB" id="A7SDE9"/>
<dbReference type="Pfam" id="PF02931">
    <property type="entry name" value="Neur_chan_LBD"/>
    <property type="match status" value="1"/>
</dbReference>
<organism evidence="14 15">
    <name type="scientific">Nematostella vectensis</name>
    <name type="common">Starlet sea anemone</name>
    <dbReference type="NCBI Taxonomy" id="45351"/>
    <lineage>
        <taxon>Eukaryota</taxon>
        <taxon>Metazoa</taxon>
        <taxon>Cnidaria</taxon>
        <taxon>Anthozoa</taxon>
        <taxon>Hexacorallia</taxon>
        <taxon>Actiniaria</taxon>
        <taxon>Edwardsiidae</taxon>
        <taxon>Nematostella</taxon>
    </lineage>
</organism>
<keyword evidence="9 11" id="KW-0472">Membrane</keyword>
<dbReference type="PRINTS" id="PR00252">
    <property type="entry name" value="NRIONCHANNEL"/>
</dbReference>
<feature type="non-terminal residue" evidence="14">
    <location>
        <position position="1"/>
    </location>
</feature>
<keyword evidence="6" id="KW-0732">Signal</keyword>
<feature type="transmembrane region" description="Helical" evidence="11">
    <location>
        <begin position="219"/>
        <end position="240"/>
    </location>
</feature>
<dbReference type="GO" id="GO:0005231">
    <property type="term" value="F:excitatory extracellular ligand-gated monoatomic ion channel activity"/>
    <property type="evidence" value="ECO:0000318"/>
    <property type="project" value="GO_Central"/>
</dbReference>
<dbReference type="PANTHER" id="PTHR18945">
    <property type="entry name" value="NEUROTRANSMITTER GATED ION CHANNEL"/>
    <property type="match status" value="1"/>
</dbReference>
<evidence type="ECO:0000256" key="4">
    <source>
        <dbReference type="ARBA" id="ARBA00022475"/>
    </source>
</evidence>
<keyword evidence="5 11" id="KW-0812">Transmembrane</keyword>
<dbReference type="HOGENOM" id="CLU_010920_3_1_1"/>
<dbReference type="Proteomes" id="UP000001593">
    <property type="component" value="Unassembled WGS sequence"/>
</dbReference>
<dbReference type="InterPro" id="IPR038050">
    <property type="entry name" value="Neuro_actylchol_rec"/>
</dbReference>
<dbReference type="Gene3D" id="2.70.170.10">
    <property type="entry name" value="Neurotransmitter-gated ion-channel ligand-binding domain"/>
    <property type="match status" value="1"/>
</dbReference>
<dbReference type="InterPro" id="IPR006028">
    <property type="entry name" value="GABAA/Glycine_rcpt"/>
</dbReference>
<evidence type="ECO:0000256" key="9">
    <source>
        <dbReference type="ARBA" id="ARBA00023136"/>
    </source>
</evidence>
<dbReference type="InParanoid" id="A7SDE9"/>
<comment type="caution">
    <text evidence="11">Lacks conserved residue(s) required for the propagation of feature annotation.</text>
</comment>
<evidence type="ECO:0000256" key="11">
    <source>
        <dbReference type="RuleBase" id="RU000687"/>
    </source>
</evidence>
<evidence type="ECO:0000256" key="1">
    <source>
        <dbReference type="ARBA" id="ARBA00004141"/>
    </source>
</evidence>
<keyword evidence="10 11" id="KW-0407">Ion channel</keyword>
<dbReference type="Gene3D" id="1.20.58.390">
    <property type="entry name" value="Neurotransmitter-gated ion-channel transmembrane domain"/>
    <property type="match status" value="1"/>
</dbReference>
<comment type="subcellular location">
    <subcellularLocation>
        <location evidence="2">Cell membrane</location>
    </subcellularLocation>
    <subcellularLocation>
        <location evidence="1">Membrane</location>
        <topology evidence="1">Multi-pass membrane protein</topology>
    </subcellularLocation>
</comment>
<dbReference type="GO" id="GO:0005886">
    <property type="term" value="C:plasma membrane"/>
    <property type="evidence" value="ECO:0007669"/>
    <property type="project" value="UniProtKB-SubCell"/>
</dbReference>
<protein>
    <submittedName>
        <fullName evidence="14">Uncharacterized protein</fullName>
    </submittedName>
</protein>
<sequence>GPPVVVDLSIYVSSFGNIEEANMEYKFFGYFRQFWKDERLANRVNHSVILKGDEISRMWRPDPFCYNARKSSLTDADADINSMVTIHPNGDVVYSRMTIITAECELNLHKFPMDEQKCHLKIGSCEYLSSCSFRLLFKNVFLFKPKKGLTLLHSHSLDSYTTQDIKYRWRPPMNSSVDVRSRNLAQFALTSIIEVEYVEHYDLGNQNRMCVCFTFQRRLGYFLIQVYIPSIFVVVLSWIVFWMDKDNMGDRMALGITTVLTIMFLLGAVNASMPRVSYPKALDWYLMVSFTLVFLVLIE</sequence>
<dbReference type="CDD" id="cd19049">
    <property type="entry name" value="LGIC_TM_anion"/>
    <property type="match status" value="1"/>
</dbReference>
<feature type="domain" description="Neurotransmitter-gated ion-channel ligand-binding" evidence="12">
    <location>
        <begin position="2"/>
        <end position="127"/>
    </location>
</feature>
<feature type="domain" description="Neurotransmitter-gated ion-channel transmembrane" evidence="13">
    <location>
        <begin position="226"/>
        <end position="299"/>
    </location>
</feature>
<evidence type="ECO:0000256" key="5">
    <source>
        <dbReference type="ARBA" id="ARBA00022692"/>
    </source>
</evidence>